<feature type="transmembrane region" description="Helical" evidence="1">
    <location>
        <begin position="81"/>
        <end position="100"/>
    </location>
</feature>
<protein>
    <recommendedName>
        <fullName evidence="4">Transmembrane protein</fullName>
    </recommendedName>
</protein>
<keyword evidence="1" id="KW-1133">Transmembrane helix</keyword>
<dbReference type="RefSeq" id="XP_043010573.1">
    <property type="nucleotide sequence ID" value="XM_043152487.1"/>
</dbReference>
<keyword evidence="1" id="KW-0472">Membrane</keyword>
<evidence type="ECO:0000256" key="1">
    <source>
        <dbReference type="SAM" id="Phobius"/>
    </source>
</evidence>
<feature type="transmembrane region" description="Helical" evidence="1">
    <location>
        <begin position="141"/>
        <end position="166"/>
    </location>
</feature>
<dbReference type="EMBL" id="CM032184">
    <property type="protein sequence ID" value="KAG7094103.1"/>
    <property type="molecule type" value="Genomic_DNA"/>
</dbReference>
<organism evidence="2 3">
    <name type="scientific">Marasmius oreades</name>
    <name type="common">fairy-ring Marasmius</name>
    <dbReference type="NCBI Taxonomy" id="181124"/>
    <lineage>
        <taxon>Eukaryota</taxon>
        <taxon>Fungi</taxon>
        <taxon>Dikarya</taxon>
        <taxon>Basidiomycota</taxon>
        <taxon>Agaricomycotina</taxon>
        <taxon>Agaricomycetes</taxon>
        <taxon>Agaricomycetidae</taxon>
        <taxon>Agaricales</taxon>
        <taxon>Marasmiineae</taxon>
        <taxon>Marasmiaceae</taxon>
        <taxon>Marasmius</taxon>
    </lineage>
</organism>
<evidence type="ECO:0008006" key="4">
    <source>
        <dbReference type="Google" id="ProtNLM"/>
    </source>
</evidence>
<evidence type="ECO:0000313" key="3">
    <source>
        <dbReference type="Proteomes" id="UP001049176"/>
    </source>
</evidence>
<accession>A0A9P7S2R9</accession>
<comment type="caution">
    <text evidence="2">The sequence shown here is derived from an EMBL/GenBank/DDBJ whole genome shotgun (WGS) entry which is preliminary data.</text>
</comment>
<proteinExistence type="predicted"/>
<reference evidence="2" key="1">
    <citation type="journal article" date="2021" name="Genome Biol. Evol.">
        <title>The assembled and annotated genome of the fairy-ring fungus Marasmius oreades.</title>
        <authorList>
            <person name="Hiltunen M."/>
            <person name="Ament-Velasquez S.L."/>
            <person name="Johannesson H."/>
        </authorList>
    </citation>
    <scope>NUCLEOTIDE SEQUENCE</scope>
    <source>
        <strain evidence="2">03SP1</strain>
    </source>
</reference>
<keyword evidence="3" id="KW-1185">Reference proteome</keyword>
<dbReference type="AlphaFoldDB" id="A0A9P7S2R9"/>
<dbReference type="KEGG" id="more:E1B28_007720"/>
<name>A0A9P7S2R9_9AGAR</name>
<dbReference type="GeneID" id="66076796"/>
<gene>
    <name evidence="2" type="ORF">E1B28_007720</name>
</gene>
<keyword evidence="1" id="KW-0812">Transmembrane</keyword>
<dbReference type="Proteomes" id="UP001049176">
    <property type="component" value="Chromosome 4"/>
</dbReference>
<sequence length="169" mass="18967">MPLCVSIFSFVRYCLHKPNAAVKWSLQKTMISSPRPARTQESRSMPSRNLDLEADIAPPAYQEPPEYTKKSAQPPTLAEHLFKFGFLFPPFWILGSLILLTPLRAPDPSSTTSSFCAWLPEKTEAERAIIVSRLRKVELFWAWRCLFALLVIVCLAVAAGVTVWAVSMG</sequence>
<dbReference type="OrthoDB" id="3358294at2759"/>
<evidence type="ECO:0000313" key="2">
    <source>
        <dbReference type="EMBL" id="KAG7094103.1"/>
    </source>
</evidence>